<dbReference type="Pfam" id="PF00356">
    <property type="entry name" value="LacI"/>
    <property type="match status" value="1"/>
</dbReference>
<feature type="domain" description="HTH lacI-type" evidence="4">
    <location>
        <begin position="5"/>
        <end position="59"/>
    </location>
</feature>
<keyword evidence="6" id="KW-1185">Reference proteome</keyword>
<dbReference type="SMART" id="SM00354">
    <property type="entry name" value="HTH_LACI"/>
    <property type="match status" value="1"/>
</dbReference>
<organism evidence="5 6">
    <name type="scientific">Frondihabitans cladoniiphilus</name>
    <dbReference type="NCBI Taxonomy" id="715785"/>
    <lineage>
        <taxon>Bacteria</taxon>
        <taxon>Bacillati</taxon>
        <taxon>Actinomycetota</taxon>
        <taxon>Actinomycetes</taxon>
        <taxon>Micrococcales</taxon>
        <taxon>Microbacteriaceae</taxon>
        <taxon>Frondihabitans</taxon>
    </lineage>
</organism>
<dbReference type="Gene3D" id="1.10.260.40">
    <property type="entry name" value="lambda repressor-like DNA-binding domains"/>
    <property type="match status" value="1"/>
</dbReference>
<accession>A0ABP8VKU5</accession>
<dbReference type="InterPro" id="IPR028082">
    <property type="entry name" value="Peripla_BP_I"/>
</dbReference>
<keyword evidence="3" id="KW-0804">Transcription</keyword>
<dbReference type="Pfam" id="PF13377">
    <property type="entry name" value="Peripla_BP_3"/>
    <property type="match status" value="1"/>
</dbReference>
<dbReference type="CDD" id="cd01392">
    <property type="entry name" value="HTH_LacI"/>
    <property type="match status" value="1"/>
</dbReference>
<dbReference type="InterPro" id="IPR046335">
    <property type="entry name" value="LacI/GalR-like_sensor"/>
</dbReference>
<proteinExistence type="predicted"/>
<dbReference type="Gene3D" id="3.40.50.2300">
    <property type="match status" value="2"/>
</dbReference>
<sequence>MKKTPTVYDVAADAGVSIATVSRVFRRPDDVRASTRETVLASVRALGYVPSASARGLAARRTGVLGLFFPDFDVVDEGDAPSDDLSGSASRVEVVRDIPDTGGAQRADLYFDEVLRGSELQAWHDGFTLMIGVGRGSNPVEVVTDIAGRVDGLALLAGSVPDSLLEHVSRRIPIVLIAGARRDDDFDHVMVANADGMHALTRHVVDDLGVRDPVFVAGPSATADDVERHEGFRRALAESGIDAEALPVLHGDFTRAGGRRVAADLLETLAGAAPPRAIMCSNDQTALGLMEVLIAAGVRIPLDTIVTGFDGIAESRMSSPRLTTVQQPMIALGRAAVATMRSRLEDPEQPPMARRLPVKLLLRESSEGSA</sequence>
<name>A0ABP8VKU5_9MICO</name>
<evidence type="ECO:0000313" key="6">
    <source>
        <dbReference type="Proteomes" id="UP001501295"/>
    </source>
</evidence>
<dbReference type="SUPFAM" id="SSF53822">
    <property type="entry name" value="Periplasmic binding protein-like I"/>
    <property type="match status" value="1"/>
</dbReference>
<keyword evidence="1" id="KW-0805">Transcription regulation</keyword>
<evidence type="ECO:0000256" key="2">
    <source>
        <dbReference type="ARBA" id="ARBA00023125"/>
    </source>
</evidence>
<dbReference type="PANTHER" id="PTHR30146">
    <property type="entry name" value="LACI-RELATED TRANSCRIPTIONAL REPRESSOR"/>
    <property type="match status" value="1"/>
</dbReference>
<gene>
    <name evidence="5" type="ORF">GCM10025780_02090</name>
</gene>
<keyword evidence="2 5" id="KW-0238">DNA-binding</keyword>
<dbReference type="Proteomes" id="UP001501295">
    <property type="component" value="Unassembled WGS sequence"/>
</dbReference>
<dbReference type="EMBL" id="BAABLM010000001">
    <property type="protein sequence ID" value="GAA4664696.1"/>
    <property type="molecule type" value="Genomic_DNA"/>
</dbReference>
<dbReference type="InterPro" id="IPR010982">
    <property type="entry name" value="Lambda_DNA-bd_dom_sf"/>
</dbReference>
<reference evidence="6" key="1">
    <citation type="journal article" date="2019" name="Int. J. Syst. Evol. Microbiol.">
        <title>The Global Catalogue of Microorganisms (GCM) 10K type strain sequencing project: providing services to taxonomists for standard genome sequencing and annotation.</title>
        <authorList>
            <consortium name="The Broad Institute Genomics Platform"/>
            <consortium name="The Broad Institute Genome Sequencing Center for Infectious Disease"/>
            <person name="Wu L."/>
            <person name="Ma J."/>
        </authorList>
    </citation>
    <scope>NUCLEOTIDE SEQUENCE [LARGE SCALE GENOMIC DNA]</scope>
    <source>
        <strain evidence="6">JCM 18956</strain>
    </source>
</reference>
<comment type="caution">
    <text evidence="5">The sequence shown here is derived from an EMBL/GenBank/DDBJ whole genome shotgun (WGS) entry which is preliminary data.</text>
</comment>
<evidence type="ECO:0000256" key="3">
    <source>
        <dbReference type="ARBA" id="ARBA00023163"/>
    </source>
</evidence>
<dbReference type="InterPro" id="IPR000843">
    <property type="entry name" value="HTH_LacI"/>
</dbReference>
<evidence type="ECO:0000256" key="1">
    <source>
        <dbReference type="ARBA" id="ARBA00023015"/>
    </source>
</evidence>
<dbReference type="CDD" id="cd06267">
    <property type="entry name" value="PBP1_LacI_sugar_binding-like"/>
    <property type="match status" value="1"/>
</dbReference>
<dbReference type="GO" id="GO:0003677">
    <property type="term" value="F:DNA binding"/>
    <property type="evidence" value="ECO:0007669"/>
    <property type="project" value="UniProtKB-KW"/>
</dbReference>
<dbReference type="PANTHER" id="PTHR30146:SF109">
    <property type="entry name" value="HTH-TYPE TRANSCRIPTIONAL REGULATOR GALS"/>
    <property type="match status" value="1"/>
</dbReference>
<dbReference type="PROSITE" id="PS50932">
    <property type="entry name" value="HTH_LACI_2"/>
    <property type="match status" value="1"/>
</dbReference>
<protein>
    <submittedName>
        <fullName evidence="5">LacI family DNA-binding transcriptional regulator</fullName>
    </submittedName>
</protein>
<evidence type="ECO:0000259" key="4">
    <source>
        <dbReference type="PROSITE" id="PS50932"/>
    </source>
</evidence>
<evidence type="ECO:0000313" key="5">
    <source>
        <dbReference type="EMBL" id="GAA4664696.1"/>
    </source>
</evidence>
<dbReference type="SUPFAM" id="SSF47413">
    <property type="entry name" value="lambda repressor-like DNA-binding domains"/>
    <property type="match status" value="1"/>
</dbReference>
<dbReference type="RefSeq" id="WP_345372178.1">
    <property type="nucleotide sequence ID" value="NZ_BAABLM010000001.1"/>
</dbReference>